<feature type="compositionally biased region" description="Polar residues" evidence="5">
    <location>
        <begin position="1"/>
        <end position="11"/>
    </location>
</feature>
<evidence type="ECO:0000313" key="7">
    <source>
        <dbReference type="EMBL" id="KAI1869511.1"/>
    </source>
</evidence>
<evidence type="ECO:0000256" key="2">
    <source>
        <dbReference type="ARBA" id="ARBA00022574"/>
    </source>
</evidence>
<protein>
    <recommendedName>
        <fullName evidence="6">F-box domain-containing protein</fullName>
    </recommendedName>
</protein>
<feature type="domain" description="F-box" evidence="6">
    <location>
        <begin position="102"/>
        <end position="148"/>
    </location>
</feature>
<dbReference type="Pfam" id="PF12937">
    <property type="entry name" value="F-box-like"/>
    <property type="match status" value="1"/>
</dbReference>
<dbReference type="InterPro" id="IPR001680">
    <property type="entry name" value="WD40_rpt"/>
</dbReference>
<feature type="compositionally biased region" description="Low complexity" evidence="5">
    <location>
        <begin position="233"/>
        <end position="247"/>
    </location>
</feature>
<evidence type="ECO:0000313" key="8">
    <source>
        <dbReference type="Proteomes" id="UP000829685"/>
    </source>
</evidence>
<keyword evidence="2 4" id="KW-0853">WD repeat</keyword>
<dbReference type="EMBL" id="JAFIMR010000015">
    <property type="protein sequence ID" value="KAI1869511.1"/>
    <property type="molecule type" value="Genomic_DNA"/>
</dbReference>
<dbReference type="Pfam" id="PF00400">
    <property type="entry name" value="WD40"/>
    <property type="match status" value="5"/>
</dbReference>
<dbReference type="InterPro" id="IPR019775">
    <property type="entry name" value="WD40_repeat_CS"/>
</dbReference>
<keyword evidence="3" id="KW-0677">Repeat</keyword>
<dbReference type="SUPFAM" id="SSF50978">
    <property type="entry name" value="WD40 repeat-like"/>
    <property type="match status" value="1"/>
</dbReference>
<evidence type="ECO:0000256" key="1">
    <source>
        <dbReference type="ARBA" id="ARBA00007968"/>
    </source>
</evidence>
<dbReference type="Proteomes" id="UP000829685">
    <property type="component" value="Unassembled WGS sequence"/>
</dbReference>
<feature type="region of interest" description="Disordered" evidence="5">
    <location>
        <begin position="979"/>
        <end position="998"/>
    </location>
</feature>
<evidence type="ECO:0000256" key="4">
    <source>
        <dbReference type="PROSITE-ProRule" id="PRU00221"/>
    </source>
</evidence>
<organism evidence="7 8">
    <name type="scientific">Neoarthrinium moseri</name>
    <dbReference type="NCBI Taxonomy" id="1658444"/>
    <lineage>
        <taxon>Eukaryota</taxon>
        <taxon>Fungi</taxon>
        <taxon>Dikarya</taxon>
        <taxon>Ascomycota</taxon>
        <taxon>Pezizomycotina</taxon>
        <taxon>Sordariomycetes</taxon>
        <taxon>Xylariomycetidae</taxon>
        <taxon>Amphisphaeriales</taxon>
        <taxon>Apiosporaceae</taxon>
        <taxon>Neoarthrinium</taxon>
    </lineage>
</organism>
<feature type="repeat" description="WD" evidence="4">
    <location>
        <begin position="551"/>
        <end position="590"/>
    </location>
</feature>
<feature type="compositionally biased region" description="Low complexity" evidence="5">
    <location>
        <begin position="979"/>
        <end position="989"/>
    </location>
</feature>
<feature type="compositionally biased region" description="Pro residues" evidence="5">
    <location>
        <begin position="752"/>
        <end position="763"/>
    </location>
</feature>
<dbReference type="PRINTS" id="PR00320">
    <property type="entry name" value="GPROTEINBRPT"/>
</dbReference>
<feature type="region of interest" description="Disordered" evidence="5">
    <location>
        <begin position="876"/>
        <end position="932"/>
    </location>
</feature>
<sequence length="1062" mass="115153">MAMRSSSTPFDSSAAIPDDMEPFPAAPEPDEGYSEHPLSADNALAQAGNSRDPTEFLAWMSPRLSNLSVQHKTQLAMAILSELPTTVIAEIVLKQLNPRLYIDFVDYLPPEICLKIFGYLDPVSLINVARCCRGWYNLSVDRKLWEKLFYLEGWRALPQEIAAAEQRINASLSVCETRHPHRLRSSEYGHVHKKRAISDPTPHDADQDAMEIDRDDDTEMSGTSLFGGVKNNRAPAGSGSSSRSTASVVQHLGHLVMDSPSPMPDVAAAASDPKGKGKAKVGSYDGQVPSLVLPSLPKSSLWTYDAKNNRYKINWQYLYTMRRRLEYNWEAGRYTNFQLPHPDYPQEGHKECVYSLQFNPEYVVSGSRDRSIRIWNLQTRRLARKPLWGHTGSVLCLQFDADPEEDVIVSGSSDSDVIVWKFSTGEKIQVLKKAHTESVLNVKFDKRILVTCSKDRSIKIFNRKPLRAGDVGYGPANFVGSVPINIQNYGYDEPPWNQLPIKPPYTQIGALEGHGAAVNAVQIHGDEIVSASGDRHIKVWDWPQQVCRRTFVGHHKGIACVQYDGRRIISGSSDNEVKVFDRETGLEVATLRGHGSLVRTVQAGFGDLPDSVEEDRLTASSIDNEFFAAIKSGALGTSHMTRGKAPNAGGRRPEDITAYGAKLPPGGGGGRYGRIVSGSYDQTIMIWRRNKAGKWKNAHTLHQAEAAAAAARQSGSLSHPAGLARVPSPSSITPAGNGTLPSLHHNARPIARHPPPPTPPASAPPAMQNSGSSANIAHVEHPIHATVTPQTTLSYTRMIDNAVSQGPAALSSALNSFPTMLAYHSHIQSCIDQEPNAMTRSQLRQVVAAALQRAQLAQHRIRESTQLALSEQPVLAGSSSSAQVPPSQTSMSYQPLSREVSGSSSTSATRGSSHRASSQGSSRTQIPVSDDKVTTPTVATVLAQPVAVSTATAAQVSSGPPVVASSSSQHAQAIQQVVQAQSGQAQSQPQAPPAPATATIAPVPVHHPHIAQPDAQAPRVFKLQFDAHKIICCSQTSIIVGWDFCNGDPELEEAARFFAPIE</sequence>
<dbReference type="PROSITE" id="PS50294">
    <property type="entry name" value="WD_REPEATS_REGION"/>
    <property type="match status" value="3"/>
</dbReference>
<feature type="region of interest" description="Disordered" evidence="5">
    <location>
        <begin position="1"/>
        <end position="37"/>
    </location>
</feature>
<dbReference type="Gene3D" id="2.130.10.10">
    <property type="entry name" value="YVTN repeat-like/Quinoprotein amine dehydrogenase"/>
    <property type="match status" value="2"/>
</dbReference>
<dbReference type="PANTHER" id="PTHR14604">
    <property type="entry name" value="WD40 REPEAT PF20"/>
    <property type="match status" value="1"/>
</dbReference>
<accession>A0A9Q0AQ98</accession>
<dbReference type="InterPro" id="IPR015943">
    <property type="entry name" value="WD40/YVTN_repeat-like_dom_sf"/>
</dbReference>
<dbReference type="AlphaFoldDB" id="A0A9Q0AQ98"/>
<dbReference type="InterPro" id="IPR036047">
    <property type="entry name" value="F-box-like_dom_sf"/>
</dbReference>
<feature type="compositionally biased region" description="Low complexity" evidence="5">
    <location>
        <begin position="901"/>
        <end position="923"/>
    </location>
</feature>
<comment type="similarity">
    <text evidence="1">Belongs to the WD repeat MET30/SCONB/SCON-2 family.</text>
</comment>
<comment type="caution">
    <text evidence="7">The sequence shown here is derived from an EMBL/GenBank/DDBJ whole genome shotgun (WGS) entry which is preliminary data.</text>
</comment>
<evidence type="ECO:0000256" key="5">
    <source>
        <dbReference type="SAM" id="MobiDB-lite"/>
    </source>
</evidence>
<feature type="compositionally biased region" description="Polar residues" evidence="5">
    <location>
        <begin position="728"/>
        <end position="740"/>
    </location>
</feature>
<dbReference type="PANTHER" id="PTHR14604:SF4">
    <property type="entry name" value="F-BOX DOMAIN-CONTAINING PROTEIN"/>
    <property type="match status" value="1"/>
</dbReference>
<dbReference type="PROSITE" id="PS00678">
    <property type="entry name" value="WD_REPEATS_1"/>
    <property type="match status" value="1"/>
</dbReference>
<evidence type="ECO:0000259" key="6">
    <source>
        <dbReference type="PROSITE" id="PS50181"/>
    </source>
</evidence>
<dbReference type="Gene3D" id="1.20.1280.50">
    <property type="match status" value="1"/>
</dbReference>
<dbReference type="SMART" id="SM00256">
    <property type="entry name" value="FBOX"/>
    <property type="match status" value="1"/>
</dbReference>
<dbReference type="InterPro" id="IPR020472">
    <property type="entry name" value="WD40_PAC1"/>
</dbReference>
<dbReference type="PROSITE" id="PS50181">
    <property type="entry name" value="FBOX"/>
    <property type="match status" value="1"/>
</dbReference>
<dbReference type="CDD" id="cd00200">
    <property type="entry name" value="WD40"/>
    <property type="match status" value="1"/>
</dbReference>
<feature type="region of interest" description="Disordered" evidence="5">
    <location>
        <begin position="706"/>
        <end position="772"/>
    </location>
</feature>
<feature type="region of interest" description="Disordered" evidence="5">
    <location>
        <begin position="224"/>
        <end position="283"/>
    </location>
</feature>
<feature type="repeat" description="WD" evidence="4">
    <location>
        <begin position="511"/>
        <end position="541"/>
    </location>
</feature>
<dbReference type="PROSITE" id="PS50082">
    <property type="entry name" value="WD_REPEATS_2"/>
    <property type="match status" value="4"/>
</dbReference>
<feature type="repeat" description="WD" evidence="4">
    <location>
        <begin position="346"/>
        <end position="385"/>
    </location>
</feature>
<dbReference type="InterPro" id="IPR036322">
    <property type="entry name" value="WD40_repeat_dom_sf"/>
</dbReference>
<dbReference type="SMART" id="SM00320">
    <property type="entry name" value="WD40"/>
    <property type="match status" value="6"/>
</dbReference>
<evidence type="ECO:0000256" key="3">
    <source>
        <dbReference type="ARBA" id="ARBA00022737"/>
    </source>
</evidence>
<dbReference type="SUPFAM" id="SSF81383">
    <property type="entry name" value="F-box domain"/>
    <property type="match status" value="1"/>
</dbReference>
<feature type="repeat" description="WD" evidence="4">
    <location>
        <begin position="387"/>
        <end position="430"/>
    </location>
</feature>
<proteinExistence type="inferred from homology"/>
<gene>
    <name evidence="7" type="ORF">JX265_006601</name>
</gene>
<name>A0A9Q0AQ98_9PEZI</name>
<keyword evidence="8" id="KW-1185">Reference proteome</keyword>
<feature type="compositionally biased region" description="Polar residues" evidence="5">
    <location>
        <begin position="877"/>
        <end position="895"/>
    </location>
</feature>
<dbReference type="InterPro" id="IPR050995">
    <property type="entry name" value="WD-F-box_domain-protein"/>
</dbReference>
<dbReference type="InterPro" id="IPR001810">
    <property type="entry name" value="F-box_dom"/>
</dbReference>
<reference evidence="7" key="1">
    <citation type="submission" date="2021-03" db="EMBL/GenBank/DDBJ databases">
        <title>Revisited historic fungal species revealed as producer of novel bioactive compounds through whole genome sequencing and comparative genomics.</title>
        <authorList>
            <person name="Vignolle G.A."/>
            <person name="Hochenegger N."/>
            <person name="Mach R.L."/>
            <person name="Mach-Aigner A.R."/>
            <person name="Javad Rahimi M."/>
            <person name="Salim K.A."/>
            <person name="Chan C.M."/>
            <person name="Lim L.B.L."/>
            <person name="Cai F."/>
            <person name="Druzhinina I.S."/>
            <person name="U'Ren J.M."/>
            <person name="Derntl C."/>
        </authorList>
    </citation>
    <scope>NUCLEOTIDE SEQUENCE</scope>
    <source>
        <strain evidence="7">TUCIM 5799</strain>
    </source>
</reference>
<feature type="region of interest" description="Disordered" evidence="5">
    <location>
        <begin position="638"/>
        <end position="662"/>
    </location>
</feature>